<gene>
    <name evidence="3" type="ORF">KUF71_024520</name>
</gene>
<protein>
    <submittedName>
        <fullName evidence="3">RUN domain-containing protein 1</fullName>
    </submittedName>
</protein>
<accession>A0AAE1H5I2</accession>
<sequence>MMEEVYISGEEAEGFDLCDGKPSGERWAPVGASELDDEVPFESIHDANCYHPCESPRTRELEEQLDVVNSSLIALTSHFAQVQFRLRQIVDAPVQDKDLLLKDLEQFAFRGIPEVKGPQYFRKGERENDGDSSEDYLSHQREKQKELIQQLKQQLEDLEKYAYETGEAGLPQSVLLERQKLLIDELKGKLNLNVDDIAALSPDDLKKEVEEAVGELINPLKVKEQLVNQLKTQISDLERFVEFLQGEAGPDDSVSNTTHPKCSCHCRVHTEACAITQRAKRARSWQSRRQALNGQEDKIREKTLNIMRKAAVLMQIFAVSQFGCGQEVFRKNTMKTSMKVNHWGDLRARLEVAVAQVSEIMLEAAESPSGGESEDYASDSEGAPVVMCNARITSAVRKKLAMAIKELMEHGLTQNNQNMSLVPLIGCFPVRGPAVKAKAFHAWELILAYYDLKNGESYNSTPARRLSQSFNLELVGGVAVSNKQQLLSTVGNIISSHTRYKRSYDSHFKAFVCAGLNSKKLVSWLRLILHCQPIIETYYQPWSYVCKTGFEDSLHSLEKLKDFEFELPVDLAVRQFQNIKDAF</sequence>
<dbReference type="Pfam" id="PF26030">
    <property type="entry name" value="RUNDC1"/>
    <property type="match status" value="1"/>
</dbReference>
<dbReference type="InterPro" id="IPR058732">
    <property type="entry name" value="RUNDC1_M"/>
</dbReference>
<dbReference type="SMART" id="SM00593">
    <property type="entry name" value="RUN"/>
    <property type="match status" value="1"/>
</dbReference>
<dbReference type="InterPro" id="IPR004012">
    <property type="entry name" value="Run_dom"/>
</dbReference>
<dbReference type="SUPFAM" id="SSF140741">
    <property type="entry name" value="RUN domain-like"/>
    <property type="match status" value="1"/>
</dbReference>
<reference evidence="3" key="2">
    <citation type="journal article" date="2023" name="BMC Genomics">
        <title>Pest status, molecular evolution, and epigenetic factors derived from the genome assembly of Frankliniella fusca, a thysanopteran phytovirus vector.</title>
        <authorList>
            <person name="Catto M.A."/>
            <person name="Labadie P.E."/>
            <person name="Jacobson A.L."/>
            <person name="Kennedy G.G."/>
            <person name="Srinivasan R."/>
            <person name="Hunt B.G."/>
        </authorList>
    </citation>
    <scope>NUCLEOTIDE SEQUENCE</scope>
    <source>
        <strain evidence="3">PL_HMW_Pooled</strain>
    </source>
</reference>
<comment type="caution">
    <text evidence="3">The sequence shown here is derived from an EMBL/GenBank/DDBJ whole genome shotgun (WGS) entry which is preliminary data.</text>
</comment>
<dbReference type="InterPro" id="IPR037213">
    <property type="entry name" value="Run_dom_sf"/>
</dbReference>
<dbReference type="Proteomes" id="UP001219518">
    <property type="component" value="Unassembled WGS sequence"/>
</dbReference>
<feature type="domain" description="RUN" evidence="2">
    <location>
        <begin position="391"/>
        <end position="572"/>
    </location>
</feature>
<feature type="coiled-coil region" evidence="1">
    <location>
        <begin position="220"/>
        <end position="247"/>
    </location>
</feature>
<evidence type="ECO:0000313" key="3">
    <source>
        <dbReference type="EMBL" id="KAK3915221.1"/>
    </source>
</evidence>
<name>A0AAE1H5I2_9NEOP</name>
<dbReference type="CDD" id="cd17683">
    <property type="entry name" value="RUN_RUNDC1"/>
    <property type="match status" value="1"/>
</dbReference>
<proteinExistence type="predicted"/>
<dbReference type="InterPro" id="IPR047343">
    <property type="entry name" value="RUSC1_2"/>
</dbReference>
<keyword evidence="4" id="KW-1185">Reference proteome</keyword>
<evidence type="ECO:0000259" key="2">
    <source>
        <dbReference type="PROSITE" id="PS50826"/>
    </source>
</evidence>
<dbReference type="PANTHER" id="PTHR15591">
    <property type="entry name" value="RUN AND SH3 DOMAIN CONTAINING"/>
    <property type="match status" value="1"/>
</dbReference>
<keyword evidence="1" id="KW-0175">Coiled coil</keyword>
<organism evidence="3 4">
    <name type="scientific">Frankliniella fusca</name>
    <dbReference type="NCBI Taxonomy" id="407009"/>
    <lineage>
        <taxon>Eukaryota</taxon>
        <taxon>Metazoa</taxon>
        <taxon>Ecdysozoa</taxon>
        <taxon>Arthropoda</taxon>
        <taxon>Hexapoda</taxon>
        <taxon>Insecta</taxon>
        <taxon>Pterygota</taxon>
        <taxon>Neoptera</taxon>
        <taxon>Paraneoptera</taxon>
        <taxon>Thysanoptera</taxon>
        <taxon>Terebrantia</taxon>
        <taxon>Thripoidea</taxon>
        <taxon>Thripidae</taxon>
        <taxon>Frankliniella</taxon>
    </lineage>
</organism>
<dbReference type="Pfam" id="PF02759">
    <property type="entry name" value="RUN"/>
    <property type="match status" value="1"/>
</dbReference>
<evidence type="ECO:0000256" key="1">
    <source>
        <dbReference type="SAM" id="Coils"/>
    </source>
</evidence>
<dbReference type="Gene3D" id="1.20.58.900">
    <property type="match status" value="1"/>
</dbReference>
<dbReference type="EMBL" id="JAHWGI010000413">
    <property type="protein sequence ID" value="KAK3915221.1"/>
    <property type="molecule type" value="Genomic_DNA"/>
</dbReference>
<dbReference type="PANTHER" id="PTHR15591:SF19">
    <property type="entry name" value="RUN DOMAIN-CONTAINING PROTEIN 1 ISOFORM X1"/>
    <property type="match status" value="1"/>
</dbReference>
<dbReference type="PROSITE" id="PS50826">
    <property type="entry name" value="RUN"/>
    <property type="match status" value="1"/>
</dbReference>
<dbReference type="AlphaFoldDB" id="A0AAE1H5I2"/>
<evidence type="ECO:0000313" key="4">
    <source>
        <dbReference type="Proteomes" id="UP001219518"/>
    </source>
</evidence>
<reference evidence="3" key="1">
    <citation type="submission" date="2021-07" db="EMBL/GenBank/DDBJ databases">
        <authorList>
            <person name="Catto M.A."/>
            <person name="Jacobson A."/>
            <person name="Kennedy G."/>
            <person name="Labadie P."/>
            <person name="Hunt B.G."/>
            <person name="Srinivasan R."/>
        </authorList>
    </citation>
    <scope>NUCLEOTIDE SEQUENCE</scope>
    <source>
        <strain evidence="3">PL_HMW_Pooled</strain>
        <tissue evidence="3">Head</tissue>
    </source>
</reference>